<dbReference type="GO" id="GO:0008270">
    <property type="term" value="F:zinc ion binding"/>
    <property type="evidence" value="ECO:0007669"/>
    <property type="project" value="UniProtKB-KW"/>
</dbReference>
<feature type="domain" description="MYND-type" evidence="5">
    <location>
        <begin position="208"/>
        <end position="245"/>
    </location>
</feature>
<evidence type="ECO:0000256" key="2">
    <source>
        <dbReference type="ARBA" id="ARBA00022771"/>
    </source>
</evidence>
<evidence type="ECO:0000259" key="5">
    <source>
        <dbReference type="PROSITE" id="PS50865"/>
    </source>
</evidence>
<dbReference type="SUPFAM" id="SSF144232">
    <property type="entry name" value="HIT/MYND zinc finger-like"/>
    <property type="match status" value="1"/>
</dbReference>
<gene>
    <name evidence="6" type="ORF">OBBRIDRAFT_829124</name>
</gene>
<dbReference type="Proteomes" id="UP000250043">
    <property type="component" value="Unassembled WGS sequence"/>
</dbReference>
<proteinExistence type="predicted"/>
<dbReference type="InterPro" id="IPR002893">
    <property type="entry name" value="Znf_MYND"/>
</dbReference>
<sequence>MVVNLSYSSRIFSLSCPGLDSAFTRTTGAAKKQHQGPAHISRNSGDSANFTLASMTERSSTLLGDLRDKRAFPIFADCPYENKANTRYFISRGTGATLPRRHWCFFGEVVDFVVFGRLTIDARDTSGRIIRISFYDDNRGLRFVTNDQVKKGYTVAVLYPLQHWFLDMSQGFRVEDVSKVMILPCSLRRLRSANDRLHDSRSDGTCWTPDCNRTEGLLRCSGCRKALYCSMDHQSAAWKDHKPECKALQAVEWFTQKDWGTYRTAHSF</sequence>
<dbReference type="AlphaFoldDB" id="A0A8E2ANI3"/>
<name>A0A8E2ANI3_9APHY</name>
<dbReference type="Gene3D" id="6.10.140.2220">
    <property type="match status" value="1"/>
</dbReference>
<evidence type="ECO:0000313" key="6">
    <source>
        <dbReference type="EMBL" id="OCH85064.1"/>
    </source>
</evidence>
<organism evidence="6 7">
    <name type="scientific">Obba rivulosa</name>
    <dbReference type="NCBI Taxonomy" id="1052685"/>
    <lineage>
        <taxon>Eukaryota</taxon>
        <taxon>Fungi</taxon>
        <taxon>Dikarya</taxon>
        <taxon>Basidiomycota</taxon>
        <taxon>Agaricomycotina</taxon>
        <taxon>Agaricomycetes</taxon>
        <taxon>Polyporales</taxon>
        <taxon>Gelatoporiaceae</taxon>
        <taxon>Obba</taxon>
    </lineage>
</organism>
<keyword evidence="7" id="KW-1185">Reference proteome</keyword>
<dbReference type="EMBL" id="KV722611">
    <property type="protein sequence ID" value="OCH85064.1"/>
    <property type="molecule type" value="Genomic_DNA"/>
</dbReference>
<keyword evidence="1" id="KW-0479">Metal-binding</keyword>
<protein>
    <recommendedName>
        <fullName evidence="5">MYND-type domain-containing protein</fullName>
    </recommendedName>
</protein>
<keyword evidence="3" id="KW-0862">Zinc</keyword>
<reference evidence="6 7" key="1">
    <citation type="submission" date="2016-07" db="EMBL/GenBank/DDBJ databases">
        <title>Draft genome of the white-rot fungus Obba rivulosa 3A-2.</title>
        <authorList>
            <consortium name="DOE Joint Genome Institute"/>
            <person name="Miettinen O."/>
            <person name="Riley R."/>
            <person name="Acob R."/>
            <person name="Barry K."/>
            <person name="Cullen D."/>
            <person name="De Vries R."/>
            <person name="Hainaut M."/>
            <person name="Hatakka A."/>
            <person name="Henrissat B."/>
            <person name="Hilden K."/>
            <person name="Kuo R."/>
            <person name="Labutti K."/>
            <person name="Lipzen A."/>
            <person name="Makela M.R."/>
            <person name="Sandor L."/>
            <person name="Spatafora J.W."/>
            <person name="Grigoriev I.V."/>
            <person name="Hibbett D.S."/>
        </authorList>
    </citation>
    <scope>NUCLEOTIDE SEQUENCE [LARGE SCALE GENOMIC DNA]</scope>
    <source>
        <strain evidence="6 7">3A-2</strain>
    </source>
</reference>
<evidence type="ECO:0000256" key="4">
    <source>
        <dbReference type="PROSITE-ProRule" id="PRU00134"/>
    </source>
</evidence>
<dbReference type="PROSITE" id="PS50865">
    <property type="entry name" value="ZF_MYND_2"/>
    <property type="match status" value="1"/>
</dbReference>
<evidence type="ECO:0000256" key="1">
    <source>
        <dbReference type="ARBA" id="ARBA00022723"/>
    </source>
</evidence>
<accession>A0A8E2ANI3</accession>
<evidence type="ECO:0000313" key="7">
    <source>
        <dbReference type="Proteomes" id="UP000250043"/>
    </source>
</evidence>
<dbReference type="OrthoDB" id="265717at2759"/>
<keyword evidence="2 4" id="KW-0863">Zinc-finger</keyword>
<dbReference type="Pfam" id="PF01753">
    <property type="entry name" value="zf-MYND"/>
    <property type="match status" value="1"/>
</dbReference>
<evidence type="ECO:0000256" key="3">
    <source>
        <dbReference type="ARBA" id="ARBA00022833"/>
    </source>
</evidence>